<dbReference type="InterPro" id="IPR017911">
    <property type="entry name" value="MacB-like_ATP-bd"/>
</dbReference>
<feature type="domain" description="ABC transporter" evidence="7">
    <location>
        <begin position="2"/>
        <end position="221"/>
    </location>
</feature>
<gene>
    <name evidence="8" type="ORF">J0X19_22540</name>
</gene>
<keyword evidence="3" id="KW-0547">Nucleotide-binding</keyword>
<reference evidence="8" key="1">
    <citation type="submission" date="2021-03" db="EMBL/GenBank/DDBJ databases">
        <authorList>
            <person name="Kim M.K."/>
        </authorList>
    </citation>
    <scope>NUCLEOTIDE SEQUENCE</scope>
    <source>
        <strain evidence="8">BT186</strain>
    </source>
</reference>
<evidence type="ECO:0000256" key="6">
    <source>
        <dbReference type="ARBA" id="ARBA00023136"/>
    </source>
</evidence>
<dbReference type="Gene3D" id="3.40.50.300">
    <property type="entry name" value="P-loop containing nucleotide triphosphate hydrolases"/>
    <property type="match status" value="1"/>
</dbReference>
<keyword evidence="4 8" id="KW-0067">ATP-binding</keyword>
<evidence type="ECO:0000259" key="7">
    <source>
        <dbReference type="PROSITE" id="PS50893"/>
    </source>
</evidence>
<proteinExistence type="predicted"/>
<keyword evidence="5" id="KW-1278">Translocase</keyword>
<evidence type="ECO:0000256" key="3">
    <source>
        <dbReference type="ARBA" id="ARBA00022741"/>
    </source>
</evidence>
<sequence>MLQAINVRKKYNTLEVLKGIDLTIEKSEIVSIVGSSGAGKSTLLHILGTLDNPDSGEVLFDGESVSTLKRSELARFRNRHIGFIFQFHNLLPEFTALENVCLPAYLAGRSETETRVRARELLGMLNLERRADHKPSEMSGGEQQRTAVARALINSPEIIFADEPSGNLDSQNAQELHQIFFLLRKELGQTFVIVTHNDQLAEMADRKITMKDGLIWEGGTV</sequence>
<dbReference type="Pfam" id="PF00005">
    <property type="entry name" value="ABC_tran"/>
    <property type="match status" value="1"/>
</dbReference>
<dbReference type="EMBL" id="JAFLQZ010000023">
    <property type="protein sequence ID" value="MBO0360756.1"/>
    <property type="molecule type" value="Genomic_DNA"/>
</dbReference>
<dbReference type="GO" id="GO:0016887">
    <property type="term" value="F:ATP hydrolysis activity"/>
    <property type="evidence" value="ECO:0007669"/>
    <property type="project" value="InterPro"/>
</dbReference>
<dbReference type="GO" id="GO:0005886">
    <property type="term" value="C:plasma membrane"/>
    <property type="evidence" value="ECO:0007669"/>
    <property type="project" value="TreeGrafter"/>
</dbReference>
<dbReference type="GO" id="GO:0005524">
    <property type="term" value="F:ATP binding"/>
    <property type="evidence" value="ECO:0007669"/>
    <property type="project" value="UniProtKB-KW"/>
</dbReference>
<comment type="caution">
    <text evidence="8">The sequence shown here is derived from an EMBL/GenBank/DDBJ whole genome shotgun (WGS) entry which is preliminary data.</text>
</comment>
<organism evidence="8 9">
    <name type="scientific">Hymenobacter telluris</name>
    <dbReference type="NCBI Taxonomy" id="2816474"/>
    <lineage>
        <taxon>Bacteria</taxon>
        <taxon>Pseudomonadati</taxon>
        <taxon>Bacteroidota</taxon>
        <taxon>Cytophagia</taxon>
        <taxon>Cytophagales</taxon>
        <taxon>Hymenobacteraceae</taxon>
        <taxon>Hymenobacter</taxon>
    </lineage>
</organism>
<keyword evidence="6" id="KW-0472">Membrane</keyword>
<dbReference type="GO" id="GO:0044874">
    <property type="term" value="P:lipoprotein localization to outer membrane"/>
    <property type="evidence" value="ECO:0007669"/>
    <property type="project" value="UniProtKB-ARBA"/>
</dbReference>
<dbReference type="PROSITE" id="PS50893">
    <property type="entry name" value="ABC_TRANSPORTER_2"/>
    <property type="match status" value="1"/>
</dbReference>
<dbReference type="PANTHER" id="PTHR24220:SF86">
    <property type="entry name" value="ABC TRANSPORTER ABCH.1"/>
    <property type="match status" value="1"/>
</dbReference>
<dbReference type="InterPro" id="IPR027417">
    <property type="entry name" value="P-loop_NTPase"/>
</dbReference>
<dbReference type="CDD" id="cd03255">
    <property type="entry name" value="ABC_MJ0796_LolCDE_FtsE"/>
    <property type="match status" value="1"/>
</dbReference>
<evidence type="ECO:0000313" key="8">
    <source>
        <dbReference type="EMBL" id="MBO0360756.1"/>
    </source>
</evidence>
<dbReference type="GO" id="GO:0022857">
    <property type="term" value="F:transmembrane transporter activity"/>
    <property type="evidence" value="ECO:0007669"/>
    <property type="project" value="TreeGrafter"/>
</dbReference>
<keyword evidence="1" id="KW-0813">Transport</keyword>
<protein>
    <submittedName>
        <fullName evidence="8">ABC transporter ATP-binding protein</fullName>
    </submittedName>
</protein>
<keyword evidence="9" id="KW-1185">Reference proteome</keyword>
<dbReference type="Proteomes" id="UP000664144">
    <property type="component" value="Unassembled WGS sequence"/>
</dbReference>
<evidence type="ECO:0000313" key="9">
    <source>
        <dbReference type="Proteomes" id="UP000664144"/>
    </source>
</evidence>
<dbReference type="AlphaFoldDB" id="A0A939F0Y3"/>
<dbReference type="RefSeq" id="WP_022823855.1">
    <property type="nucleotide sequence ID" value="NZ_JAFLQZ010000023.1"/>
</dbReference>
<dbReference type="FunFam" id="3.40.50.300:FF:000230">
    <property type="entry name" value="Lipoprotein-releasing system ATP-binding protein LolD"/>
    <property type="match status" value="1"/>
</dbReference>
<dbReference type="SUPFAM" id="SSF52540">
    <property type="entry name" value="P-loop containing nucleoside triphosphate hydrolases"/>
    <property type="match status" value="1"/>
</dbReference>
<dbReference type="InterPro" id="IPR003439">
    <property type="entry name" value="ABC_transporter-like_ATP-bd"/>
</dbReference>
<name>A0A939F0Y3_9BACT</name>
<dbReference type="SMART" id="SM00382">
    <property type="entry name" value="AAA"/>
    <property type="match status" value="1"/>
</dbReference>
<keyword evidence="2" id="KW-1003">Cell membrane</keyword>
<dbReference type="PANTHER" id="PTHR24220">
    <property type="entry name" value="IMPORT ATP-BINDING PROTEIN"/>
    <property type="match status" value="1"/>
</dbReference>
<dbReference type="InterPro" id="IPR015854">
    <property type="entry name" value="ABC_transpr_LolD-like"/>
</dbReference>
<dbReference type="InterPro" id="IPR003593">
    <property type="entry name" value="AAA+_ATPase"/>
</dbReference>
<evidence type="ECO:0000256" key="5">
    <source>
        <dbReference type="ARBA" id="ARBA00022967"/>
    </source>
</evidence>
<evidence type="ECO:0000256" key="2">
    <source>
        <dbReference type="ARBA" id="ARBA00022475"/>
    </source>
</evidence>
<evidence type="ECO:0000256" key="1">
    <source>
        <dbReference type="ARBA" id="ARBA00022448"/>
    </source>
</evidence>
<dbReference type="GO" id="GO:0089705">
    <property type="term" value="P:protein localization to outer membrane"/>
    <property type="evidence" value="ECO:0007669"/>
    <property type="project" value="UniProtKB-ARBA"/>
</dbReference>
<evidence type="ECO:0000256" key="4">
    <source>
        <dbReference type="ARBA" id="ARBA00022840"/>
    </source>
</evidence>
<accession>A0A939F0Y3</accession>